<dbReference type="SMART" id="SM00091">
    <property type="entry name" value="PAS"/>
    <property type="match status" value="1"/>
</dbReference>
<dbReference type="AlphaFoldDB" id="A0A318JG74"/>
<dbReference type="PANTHER" id="PTHR43531">
    <property type="entry name" value="PROTEIN ICFG"/>
    <property type="match status" value="1"/>
</dbReference>
<gene>
    <name evidence="17" type="ORF">DFR42_105350</name>
</gene>
<evidence type="ECO:0000256" key="1">
    <source>
        <dbReference type="ARBA" id="ARBA00004429"/>
    </source>
</evidence>
<dbReference type="Proteomes" id="UP000247792">
    <property type="component" value="Unassembled WGS sequence"/>
</dbReference>
<dbReference type="EMBL" id="QJKB01000005">
    <property type="protein sequence ID" value="PXX42687.1"/>
    <property type="molecule type" value="Genomic_DNA"/>
</dbReference>
<evidence type="ECO:0000259" key="15">
    <source>
        <dbReference type="PROSITE" id="PS50192"/>
    </source>
</evidence>
<dbReference type="FunFam" id="3.30.450.20:FF:000046">
    <property type="entry name" value="Aerotaxis sensor receptor"/>
    <property type="match status" value="1"/>
</dbReference>
<dbReference type="PROSITE" id="PS50192">
    <property type="entry name" value="T_SNARE"/>
    <property type="match status" value="1"/>
</dbReference>
<dbReference type="CDD" id="cd06225">
    <property type="entry name" value="HAMP"/>
    <property type="match status" value="1"/>
</dbReference>
<feature type="region of interest" description="Disordered" evidence="11">
    <location>
        <begin position="298"/>
        <end position="319"/>
    </location>
</feature>
<evidence type="ECO:0000256" key="11">
    <source>
        <dbReference type="SAM" id="MobiDB-lite"/>
    </source>
</evidence>
<dbReference type="PROSITE" id="PS50112">
    <property type="entry name" value="PAS"/>
    <property type="match status" value="1"/>
</dbReference>
<dbReference type="InterPro" id="IPR004089">
    <property type="entry name" value="MCPsignal_dom"/>
</dbReference>
<dbReference type="Pfam" id="PF00672">
    <property type="entry name" value="HAMP"/>
    <property type="match status" value="1"/>
</dbReference>
<dbReference type="SUPFAM" id="SSF55785">
    <property type="entry name" value="PYP-like sensor domain (PAS domain)"/>
    <property type="match status" value="1"/>
</dbReference>
<evidence type="ECO:0000256" key="3">
    <source>
        <dbReference type="ARBA" id="ARBA00022481"/>
    </source>
</evidence>
<dbReference type="InterPro" id="IPR000014">
    <property type="entry name" value="PAS"/>
</dbReference>
<keyword evidence="4" id="KW-0145">Chemotaxis</keyword>
<comment type="caution">
    <text evidence="17">The sequence shown here is derived from an EMBL/GenBank/DDBJ whole genome shotgun (WGS) entry which is preliminary data.</text>
</comment>
<feature type="domain" description="HAMP" evidence="16">
    <location>
        <begin position="221"/>
        <end position="273"/>
    </location>
</feature>
<feature type="transmembrane region" description="Helical" evidence="12">
    <location>
        <begin position="168"/>
        <end position="187"/>
    </location>
</feature>
<feature type="domain" description="Methyl-accepting transducer" evidence="13">
    <location>
        <begin position="278"/>
        <end position="507"/>
    </location>
</feature>
<dbReference type="Gene3D" id="1.10.287.950">
    <property type="entry name" value="Methyl-accepting chemotaxis protein"/>
    <property type="match status" value="1"/>
</dbReference>
<dbReference type="Pfam" id="PF00015">
    <property type="entry name" value="MCPsignal"/>
    <property type="match status" value="1"/>
</dbReference>
<keyword evidence="5" id="KW-0997">Cell inner membrane</keyword>
<dbReference type="CDD" id="cd11386">
    <property type="entry name" value="MCP_signal"/>
    <property type="match status" value="1"/>
</dbReference>
<dbReference type="CDD" id="cd00130">
    <property type="entry name" value="PAS"/>
    <property type="match status" value="1"/>
</dbReference>
<keyword evidence="7 12" id="KW-1133">Transmembrane helix</keyword>
<dbReference type="NCBIfam" id="TIGR00229">
    <property type="entry name" value="sensory_box"/>
    <property type="match status" value="1"/>
</dbReference>
<dbReference type="SUPFAM" id="SSF58104">
    <property type="entry name" value="Methyl-accepting chemotaxis protein (MCP) signaling domain"/>
    <property type="match status" value="1"/>
</dbReference>
<accession>A0A318JG74</accession>
<dbReference type="PROSITE" id="PS50111">
    <property type="entry name" value="CHEMOTAXIS_TRANSDUC_2"/>
    <property type="match status" value="1"/>
</dbReference>
<dbReference type="PANTHER" id="PTHR43531:SF14">
    <property type="entry name" value="METHYL-ACCEPTING CHEMOTAXIS PROTEIN I-RELATED"/>
    <property type="match status" value="1"/>
</dbReference>
<evidence type="ECO:0000259" key="16">
    <source>
        <dbReference type="PROSITE" id="PS50885"/>
    </source>
</evidence>
<evidence type="ECO:0000256" key="9">
    <source>
        <dbReference type="ARBA" id="ARBA00029447"/>
    </source>
</evidence>
<dbReference type="InterPro" id="IPR000727">
    <property type="entry name" value="T_SNARE_dom"/>
</dbReference>
<dbReference type="GO" id="GO:0007165">
    <property type="term" value="P:signal transduction"/>
    <property type="evidence" value="ECO:0007669"/>
    <property type="project" value="UniProtKB-KW"/>
</dbReference>
<comment type="subcellular location">
    <subcellularLocation>
        <location evidence="1">Cell inner membrane</location>
        <topology evidence="1">Multi-pass membrane protein</topology>
    </subcellularLocation>
</comment>
<feature type="domain" description="T-SNARE coiled-coil homology" evidence="15">
    <location>
        <begin position="437"/>
        <end position="499"/>
    </location>
</feature>
<evidence type="ECO:0000256" key="8">
    <source>
        <dbReference type="ARBA" id="ARBA00023136"/>
    </source>
</evidence>
<dbReference type="InterPro" id="IPR051310">
    <property type="entry name" value="MCP_chemotaxis"/>
</dbReference>
<feature type="transmembrane region" description="Helical" evidence="12">
    <location>
        <begin position="199"/>
        <end position="219"/>
    </location>
</feature>
<keyword evidence="2" id="KW-1003">Cell membrane</keyword>
<organism evidence="17 18">
    <name type="scientific">Undibacterium pigrum</name>
    <dbReference type="NCBI Taxonomy" id="401470"/>
    <lineage>
        <taxon>Bacteria</taxon>
        <taxon>Pseudomonadati</taxon>
        <taxon>Pseudomonadota</taxon>
        <taxon>Betaproteobacteria</taxon>
        <taxon>Burkholderiales</taxon>
        <taxon>Oxalobacteraceae</taxon>
        <taxon>Undibacterium</taxon>
    </lineage>
</organism>
<evidence type="ECO:0000256" key="5">
    <source>
        <dbReference type="ARBA" id="ARBA00022519"/>
    </source>
</evidence>
<reference evidence="17 18" key="1">
    <citation type="submission" date="2018-05" db="EMBL/GenBank/DDBJ databases">
        <title>Genomic Encyclopedia of Type Strains, Phase IV (KMG-IV): sequencing the most valuable type-strain genomes for metagenomic binning, comparative biology and taxonomic classification.</title>
        <authorList>
            <person name="Goeker M."/>
        </authorList>
    </citation>
    <scope>NUCLEOTIDE SEQUENCE [LARGE SCALE GENOMIC DNA]</scope>
    <source>
        <strain evidence="17 18">DSM 19792</strain>
    </source>
</reference>
<evidence type="ECO:0000256" key="10">
    <source>
        <dbReference type="PROSITE-ProRule" id="PRU00284"/>
    </source>
</evidence>
<dbReference type="GO" id="GO:0052131">
    <property type="term" value="P:positive aerotaxis"/>
    <property type="evidence" value="ECO:0007669"/>
    <property type="project" value="UniProtKB-ARBA"/>
</dbReference>
<protein>
    <submittedName>
        <fullName evidence="17">Methyl-accepting chemotaxis sensory transducer with Pas/Pac sensor</fullName>
    </submittedName>
</protein>
<dbReference type="OrthoDB" id="9806477at2"/>
<evidence type="ECO:0000256" key="4">
    <source>
        <dbReference type="ARBA" id="ARBA00022500"/>
    </source>
</evidence>
<evidence type="ECO:0000313" key="18">
    <source>
        <dbReference type="Proteomes" id="UP000247792"/>
    </source>
</evidence>
<evidence type="ECO:0000256" key="6">
    <source>
        <dbReference type="ARBA" id="ARBA00022692"/>
    </source>
</evidence>
<name>A0A318JG74_9BURK</name>
<keyword evidence="6 12" id="KW-0812">Transmembrane</keyword>
<keyword evidence="8 12" id="KW-0472">Membrane</keyword>
<dbReference type="FunFam" id="1.10.287.950:FF:000001">
    <property type="entry name" value="Methyl-accepting chemotaxis sensory transducer"/>
    <property type="match status" value="1"/>
</dbReference>
<evidence type="ECO:0000256" key="12">
    <source>
        <dbReference type="SAM" id="Phobius"/>
    </source>
</evidence>
<dbReference type="InterPro" id="IPR003660">
    <property type="entry name" value="HAMP_dom"/>
</dbReference>
<evidence type="ECO:0000259" key="13">
    <source>
        <dbReference type="PROSITE" id="PS50111"/>
    </source>
</evidence>
<dbReference type="GO" id="GO:0004888">
    <property type="term" value="F:transmembrane signaling receptor activity"/>
    <property type="evidence" value="ECO:0007669"/>
    <property type="project" value="TreeGrafter"/>
</dbReference>
<dbReference type="SMART" id="SM00283">
    <property type="entry name" value="MA"/>
    <property type="match status" value="1"/>
</dbReference>
<dbReference type="InterPro" id="IPR035965">
    <property type="entry name" value="PAS-like_dom_sf"/>
</dbReference>
<dbReference type="InterPro" id="IPR013655">
    <property type="entry name" value="PAS_fold_3"/>
</dbReference>
<dbReference type="PROSITE" id="PS50885">
    <property type="entry name" value="HAMP"/>
    <property type="match status" value="1"/>
</dbReference>
<keyword evidence="10" id="KW-0807">Transducer</keyword>
<feature type="domain" description="PAS" evidence="14">
    <location>
        <begin position="13"/>
        <end position="76"/>
    </location>
</feature>
<keyword evidence="3" id="KW-0488">Methylation</keyword>
<dbReference type="RefSeq" id="WP_110256212.1">
    <property type="nucleotide sequence ID" value="NZ_QJKB01000005.1"/>
</dbReference>
<sequence>MRNNLPVTNQEYIMQDMETIVSKTDLQGNITYVNDDFIRISGFSESELIGAPQNIVRHPDMPAEAFADLWRTIKSGKSWTGLVKNRCKNGDHYWVEANAAPLIQNGKMVGFTSIRIKPNREQVRAAESAYRSIKNGDKSLEICEGVARKRSTFSWLNFYSRMSLGLKLTAFNTLLAVIVTSMTYLAVSANTANQAGSHTAIAALAVVIIFLGLLFSLDLRSKLIRPLRQLEQEMQTISSGDLSSHIGTAGNSEVVNLSQNLRVLQTNIKLLIGQIRQTTDHVNTGANEIAAGNADLSARTESQASSLEETASSMEELTSTVRQNADSANEVSSLIATTALVAEKGGHAVSDVVKTMGAIKHSSSKITDIIGVIDGIAFQTNILALNAAVEAARAGEQGRGFAVVASEVRNLAQRSASAAKEIKILIHDSVDQVDIGGKLVVEAGKTMEEIVQGVKRVADIMHDINLASQEQSSGLDQINQAVTQMDDMTQQNAALVEQAAASAESLKNQAIGLSELVDSFTLVRNVGNSRTVRAVPSDMKVYTAVKSSVARQSNQKLIAN</sequence>
<evidence type="ECO:0000259" key="14">
    <source>
        <dbReference type="PROSITE" id="PS50112"/>
    </source>
</evidence>
<dbReference type="Pfam" id="PF08447">
    <property type="entry name" value="PAS_3"/>
    <property type="match status" value="1"/>
</dbReference>
<dbReference type="Gene3D" id="3.30.450.20">
    <property type="entry name" value="PAS domain"/>
    <property type="match status" value="1"/>
</dbReference>
<comment type="similarity">
    <text evidence="9">Belongs to the methyl-accepting chemotaxis (MCP) protein family.</text>
</comment>
<evidence type="ECO:0000313" key="17">
    <source>
        <dbReference type="EMBL" id="PXX42687.1"/>
    </source>
</evidence>
<dbReference type="SMART" id="SM00304">
    <property type="entry name" value="HAMP"/>
    <property type="match status" value="1"/>
</dbReference>
<evidence type="ECO:0000256" key="2">
    <source>
        <dbReference type="ARBA" id="ARBA00022475"/>
    </source>
</evidence>
<proteinExistence type="inferred from homology"/>
<feature type="compositionally biased region" description="Polar residues" evidence="11">
    <location>
        <begin position="299"/>
        <end position="319"/>
    </location>
</feature>
<evidence type="ECO:0000256" key="7">
    <source>
        <dbReference type="ARBA" id="ARBA00022989"/>
    </source>
</evidence>
<keyword evidence="18" id="KW-1185">Reference proteome</keyword>
<dbReference type="GO" id="GO:0005886">
    <property type="term" value="C:plasma membrane"/>
    <property type="evidence" value="ECO:0007669"/>
    <property type="project" value="UniProtKB-SubCell"/>
</dbReference>